<dbReference type="InParanoid" id="K1PM53"/>
<dbReference type="SMART" id="SM00034">
    <property type="entry name" value="CLECT"/>
    <property type="match status" value="1"/>
</dbReference>
<dbReference type="Gene3D" id="3.10.100.10">
    <property type="entry name" value="Mannose-Binding Protein A, subunit A"/>
    <property type="match status" value="1"/>
</dbReference>
<accession>K1PM53</accession>
<gene>
    <name evidence="1" type="ORF">CGI_10001434</name>
</gene>
<dbReference type="PANTHER" id="PTHR45784:SF3">
    <property type="entry name" value="C-TYPE LECTIN DOMAIN FAMILY 4 MEMBER K-LIKE-RELATED"/>
    <property type="match status" value="1"/>
</dbReference>
<dbReference type="Pfam" id="PF00059">
    <property type="entry name" value="Lectin_C"/>
    <property type="match status" value="1"/>
</dbReference>
<dbReference type="SUPFAM" id="SSF56436">
    <property type="entry name" value="C-type lectin-like"/>
    <property type="match status" value="1"/>
</dbReference>
<name>K1PM53_MAGGI</name>
<organism evidence="1">
    <name type="scientific">Magallana gigas</name>
    <name type="common">Pacific oyster</name>
    <name type="synonym">Crassostrea gigas</name>
    <dbReference type="NCBI Taxonomy" id="29159"/>
    <lineage>
        <taxon>Eukaryota</taxon>
        <taxon>Metazoa</taxon>
        <taxon>Spiralia</taxon>
        <taxon>Lophotrochozoa</taxon>
        <taxon>Mollusca</taxon>
        <taxon>Bivalvia</taxon>
        <taxon>Autobranchia</taxon>
        <taxon>Pteriomorphia</taxon>
        <taxon>Ostreida</taxon>
        <taxon>Ostreoidea</taxon>
        <taxon>Ostreidae</taxon>
        <taxon>Magallana</taxon>
    </lineage>
</organism>
<dbReference type="HOGENOM" id="CLU_067665_0_0_1"/>
<evidence type="ECO:0000313" key="1">
    <source>
        <dbReference type="EMBL" id="EKC22808.1"/>
    </source>
</evidence>
<dbReference type="PROSITE" id="PS50041">
    <property type="entry name" value="C_TYPE_LECTIN_2"/>
    <property type="match status" value="1"/>
</dbReference>
<dbReference type="InterPro" id="IPR016187">
    <property type="entry name" value="CTDL_fold"/>
</dbReference>
<reference evidence="1" key="1">
    <citation type="journal article" date="2012" name="Nature">
        <title>The oyster genome reveals stress adaptation and complexity of shell formation.</title>
        <authorList>
            <person name="Zhang G."/>
            <person name="Fang X."/>
            <person name="Guo X."/>
            <person name="Li L."/>
            <person name="Luo R."/>
            <person name="Xu F."/>
            <person name="Yang P."/>
            <person name="Zhang L."/>
            <person name="Wang X."/>
            <person name="Qi H."/>
            <person name="Xiong Z."/>
            <person name="Que H."/>
            <person name="Xie Y."/>
            <person name="Holland P.W."/>
            <person name="Paps J."/>
            <person name="Zhu Y."/>
            <person name="Wu F."/>
            <person name="Chen Y."/>
            <person name="Wang J."/>
            <person name="Peng C."/>
            <person name="Meng J."/>
            <person name="Yang L."/>
            <person name="Liu J."/>
            <person name="Wen B."/>
            <person name="Zhang N."/>
            <person name="Huang Z."/>
            <person name="Zhu Q."/>
            <person name="Feng Y."/>
            <person name="Mount A."/>
            <person name="Hedgecock D."/>
            <person name="Xu Z."/>
            <person name="Liu Y."/>
            <person name="Domazet-Loso T."/>
            <person name="Du Y."/>
            <person name="Sun X."/>
            <person name="Zhang S."/>
            <person name="Liu B."/>
            <person name="Cheng P."/>
            <person name="Jiang X."/>
            <person name="Li J."/>
            <person name="Fan D."/>
            <person name="Wang W."/>
            <person name="Fu W."/>
            <person name="Wang T."/>
            <person name="Wang B."/>
            <person name="Zhang J."/>
            <person name="Peng Z."/>
            <person name="Li Y."/>
            <person name="Li N."/>
            <person name="Wang J."/>
            <person name="Chen M."/>
            <person name="He Y."/>
            <person name="Tan F."/>
            <person name="Song X."/>
            <person name="Zheng Q."/>
            <person name="Huang R."/>
            <person name="Yang H."/>
            <person name="Du X."/>
            <person name="Chen L."/>
            <person name="Yang M."/>
            <person name="Gaffney P.M."/>
            <person name="Wang S."/>
            <person name="Luo L."/>
            <person name="She Z."/>
            <person name="Ming Y."/>
            <person name="Huang W."/>
            <person name="Zhang S."/>
            <person name="Huang B."/>
            <person name="Zhang Y."/>
            <person name="Qu T."/>
            <person name="Ni P."/>
            <person name="Miao G."/>
            <person name="Wang J."/>
            <person name="Wang Q."/>
            <person name="Steinberg C.E."/>
            <person name="Wang H."/>
            <person name="Li N."/>
            <person name="Qian L."/>
            <person name="Zhang G."/>
            <person name="Li Y."/>
            <person name="Yang H."/>
            <person name="Liu X."/>
            <person name="Wang J."/>
            <person name="Yin Y."/>
            <person name="Wang J."/>
        </authorList>
    </citation>
    <scope>NUCLEOTIDE SEQUENCE [LARGE SCALE GENOMIC DNA]</scope>
    <source>
        <strain evidence="1">05x7-T-G4-1.051#20</strain>
    </source>
</reference>
<dbReference type="InterPro" id="IPR016186">
    <property type="entry name" value="C-type_lectin-like/link_sf"/>
</dbReference>
<dbReference type="CDD" id="cd00037">
    <property type="entry name" value="CLECT"/>
    <property type="match status" value="1"/>
</dbReference>
<dbReference type="PANTHER" id="PTHR45784">
    <property type="entry name" value="C-TYPE LECTIN DOMAIN FAMILY 20 MEMBER A-RELATED"/>
    <property type="match status" value="1"/>
</dbReference>
<protein>
    <submittedName>
        <fullName evidence="1">Uncharacterized protein</fullName>
    </submittedName>
</protein>
<sequence>MWEFQLYILVFGLLGTQNVSGFYYGKNTGVTQVAAQSFCQSIGLRLAVLETLAEYEEARAFLQKYHGLWGKGDHPWIGLERDLSETTHTYKWIDGNPLAYASFGTHPWRDETTPADDLSKTCIRLDWGPGLLFKPDACNQTKDFLCEGFHIVTSSVTWGTAKSGCEANNMKLASLPNLDAHTAASQFINVKRAIAARTQNPGATNFTILVDGFMDIITIQPVFSSRVGVEREIFENLVFWGIFGPSCGAPGVTFDKSTPPARFGFIGMAIGFGVFSFIIAVICMLWFCCVRSKDDYSAQEDSDDEEEKEKRKKMVFTAISAKPHGLQYIA</sequence>
<dbReference type="EMBL" id="JH816534">
    <property type="protein sequence ID" value="EKC22808.1"/>
    <property type="molecule type" value="Genomic_DNA"/>
</dbReference>
<dbReference type="AlphaFoldDB" id="K1PM53"/>
<proteinExistence type="predicted"/>
<dbReference type="InterPro" id="IPR001304">
    <property type="entry name" value="C-type_lectin-like"/>
</dbReference>